<keyword evidence="4" id="KW-0808">Transferase</keyword>
<dbReference type="Pfam" id="PF02518">
    <property type="entry name" value="HATPase_c"/>
    <property type="match status" value="1"/>
</dbReference>
<dbReference type="RefSeq" id="WP_092235143.1">
    <property type="nucleotide sequence ID" value="NZ_FNLL01000007.1"/>
</dbReference>
<dbReference type="SUPFAM" id="SSF55874">
    <property type="entry name" value="ATPase domain of HSP90 chaperone/DNA topoisomerase II/histidine kinase"/>
    <property type="match status" value="1"/>
</dbReference>
<reference evidence="12" key="1">
    <citation type="submission" date="2016-10" db="EMBL/GenBank/DDBJ databases">
        <authorList>
            <person name="Varghese N."/>
            <person name="Submissions S."/>
        </authorList>
    </citation>
    <scope>NUCLEOTIDE SEQUENCE [LARGE SCALE GENOMIC DNA]</scope>
    <source>
        <strain evidence="12">DSM 3384</strain>
    </source>
</reference>
<keyword evidence="7" id="KW-0067">ATP-binding</keyword>
<dbReference type="PANTHER" id="PTHR43065:SF42">
    <property type="entry name" value="TWO-COMPONENT SENSOR PPRA"/>
    <property type="match status" value="1"/>
</dbReference>
<dbReference type="EMBL" id="FNLL01000007">
    <property type="protein sequence ID" value="SDU37278.1"/>
    <property type="molecule type" value="Genomic_DNA"/>
</dbReference>
<dbReference type="InterPro" id="IPR018771">
    <property type="entry name" value="PocR_dom"/>
</dbReference>
<dbReference type="Gene3D" id="1.10.287.130">
    <property type="match status" value="1"/>
</dbReference>
<dbReference type="Proteomes" id="UP000199608">
    <property type="component" value="Unassembled WGS sequence"/>
</dbReference>
<evidence type="ECO:0000256" key="2">
    <source>
        <dbReference type="ARBA" id="ARBA00012438"/>
    </source>
</evidence>
<comment type="catalytic activity">
    <reaction evidence="1">
        <text>ATP + protein L-histidine = ADP + protein N-phospho-L-histidine.</text>
        <dbReference type="EC" id="2.7.13.3"/>
    </reaction>
</comment>
<evidence type="ECO:0000313" key="11">
    <source>
        <dbReference type="EMBL" id="SDU37278.1"/>
    </source>
</evidence>
<dbReference type="InterPro" id="IPR036097">
    <property type="entry name" value="HisK_dim/P_sf"/>
</dbReference>
<dbReference type="GO" id="GO:0005524">
    <property type="term" value="F:ATP binding"/>
    <property type="evidence" value="ECO:0007669"/>
    <property type="project" value="UniProtKB-KW"/>
</dbReference>
<evidence type="ECO:0000256" key="6">
    <source>
        <dbReference type="ARBA" id="ARBA00022777"/>
    </source>
</evidence>
<keyword evidence="6" id="KW-0418">Kinase</keyword>
<dbReference type="CDD" id="cd00130">
    <property type="entry name" value="PAS"/>
    <property type="match status" value="1"/>
</dbReference>
<dbReference type="SUPFAM" id="SSF55785">
    <property type="entry name" value="PYP-like sensor domain (PAS domain)"/>
    <property type="match status" value="1"/>
</dbReference>
<dbReference type="GO" id="GO:0000155">
    <property type="term" value="F:phosphorelay sensor kinase activity"/>
    <property type="evidence" value="ECO:0007669"/>
    <property type="project" value="InterPro"/>
</dbReference>
<evidence type="ECO:0000313" key="12">
    <source>
        <dbReference type="Proteomes" id="UP000199608"/>
    </source>
</evidence>
<dbReference type="Pfam" id="PF10114">
    <property type="entry name" value="PocR"/>
    <property type="match status" value="1"/>
</dbReference>
<dbReference type="InterPro" id="IPR036890">
    <property type="entry name" value="HATPase_C_sf"/>
</dbReference>
<evidence type="ECO:0000256" key="4">
    <source>
        <dbReference type="ARBA" id="ARBA00022679"/>
    </source>
</evidence>
<gene>
    <name evidence="11" type="ORF">SAMN04487931_107140</name>
</gene>
<keyword evidence="5" id="KW-0547">Nucleotide-binding</keyword>
<dbReference type="PRINTS" id="PR00344">
    <property type="entry name" value="BCTRLSENSOR"/>
</dbReference>
<dbReference type="InterPro" id="IPR004358">
    <property type="entry name" value="Sig_transdc_His_kin-like_C"/>
</dbReference>
<evidence type="ECO:0000256" key="7">
    <source>
        <dbReference type="ARBA" id="ARBA00022840"/>
    </source>
</evidence>
<dbReference type="NCBIfam" id="TIGR00229">
    <property type="entry name" value="sensory_box"/>
    <property type="match status" value="1"/>
</dbReference>
<dbReference type="SUPFAM" id="SSF47384">
    <property type="entry name" value="Homodimeric domain of signal transducing histidine kinase"/>
    <property type="match status" value="1"/>
</dbReference>
<dbReference type="InterPro" id="IPR003594">
    <property type="entry name" value="HATPase_dom"/>
</dbReference>
<evidence type="ECO:0000256" key="3">
    <source>
        <dbReference type="ARBA" id="ARBA00022553"/>
    </source>
</evidence>
<dbReference type="SMART" id="SM00091">
    <property type="entry name" value="PAS"/>
    <property type="match status" value="1"/>
</dbReference>
<dbReference type="InterPro" id="IPR003661">
    <property type="entry name" value="HisK_dim/P_dom"/>
</dbReference>
<dbReference type="PROSITE" id="PS50109">
    <property type="entry name" value="HIS_KIN"/>
    <property type="match status" value="1"/>
</dbReference>
<proteinExistence type="predicted"/>
<keyword evidence="8" id="KW-0902">Two-component regulatory system</keyword>
<evidence type="ECO:0000256" key="5">
    <source>
        <dbReference type="ARBA" id="ARBA00022741"/>
    </source>
</evidence>
<evidence type="ECO:0000256" key="1">
    <source>
        <dbReference type="ARBA" id="ARBA00000085"/>
    </source>
</evidence>
<keyword evidence="3" id="KW-0597">Phosphoprotein</keyword>
<dbReference type="Gene3D" id="3.30.450.20">
    <property type="entry name" value="PAS domain"/>
    <property type="match status" value="1"/>
</dbReference>
<dbReference type="InterPro" id="IPR035965">
    <property type="entry name" value="PAS-like_dom_sf"/>
</dbReference>
<dbReference type="Pfam" id="PF00989">
    <property type="entry name" value="PAS"/>
    <property type="match status" value="1"/>
</dbReference>
<dbReference type="SMART" id="SM00388">
    <property type="entry name" value="HisKA"/>
    <property type="match status" value="1"/>
</dbReference>
<protein>
    <recommendedName>
        <fullName evidence="2">histidine kinase</fullName>
        <ecNumber evidence="2">2.7.13.3</ecNumber>
    </recommendedName>
</protein>
<dbReference type="InterPro" id="IPR005467">
    <property type="entry name" value="His_kinase_dom"/>
</dbReference>
<feature type="domain" description="PAS" evidence="10">
    <location>
        <begin position="186"/>
        <end position="231"/>
    </location>
</feature>
<dbReference type="GO" id="GO:0006355">
    <property type="term" value="P:regulation of DNA-templated transcription"/>
    <property type="evidence" value="ECO:0007669"/>
    <property type="project" value="InterPro"/>
</dbReference>
<name>A0A1H2I0G9_9BACT</name>
<feature type="domain" description="Histidine kinase" evidence="9">
    <location>
        <begin position="320"/>
        <end position="566"/>
    </location>
</feature>
<keyword evidence="12" id="KW-1185">Reference proteome</keyword>
<dbReference type="Gene3D" id="3.30.565.10">
    <property type="entry name" value="Histidine kinase-like ATPase, C-terminal domain"/>
    <property type="match status" value="1"/>
</dbReference>
<evidence type="ECO:0000259" key="9">
    <source>
        <dbReference type="PROSITE" id="PS50109"/>
    </source>
</evidence>
<dbReference type="CDD" id="cd00082">
    <property type="entry name" value="HisKA"/>
    <property type="match status" value="1"/>
</dbReference>
<sequence length="566" mass="63914">MENYRLSELLDLAAVQNMADANYEATGIPTGIIDAFDNSLLVGAGWQEICCNFHRANNDSLKQCQASDNFIKTRLVKGEACCYKCKNGLWDIGIPIIVTNQHLATLFLGQFFYKEEPFDRNFFIQQAKKFGYDLDGYLTALDKVPVLKRKKVEYIIEYNKSLVTFLTDLAENSIKKKIAEGEVNHLRNYLSNIFDSMPSVLVGVDDEFKVTQWNRTASKITGISANDAKGKIFSDVLPGMNIEMETITESIQARETRHLLKKPRKLKNETCYEDITIYPLIANGIKGVVIRIDDVTQNVRMEEMMIQNEKMLSVGGLAAGMAHEINNPLAGMLQTAHVMSNRLINCELPANLDAAHKSGTTMETIKQFMEIRGIYNMINAINKSGQRVSNIIDNMLNFVRKSDGRFSCFSISELIDKTLELAESDYDLKKKCDFKRIDIKKEYADNIPPVPCEGAKIQQVLLNIFRNGFQAMQENKENKPRFIVRTWCEKSQKMVCIEIEDNGTGMDEGTKKKIFEPFFTTKPVGSGTGLGLFVSYFIITENHGGQMEVDSTLGQGTKFIIRLPIT</sequence>
<dbReference type="InterPro" id="IPR000014">
    <property type="entry name" value="PAS"/>
</dbReference>
<accession>A0A1H2I0G9</accession>
<dbReference type="EC" id="2.7.13.3" evidence="2"/>
<organism evidence="11 12">
    <name type="scientific">Desulfobacula phenolica</name>
    <dbReference type="NCBI Taxonomy" id="90732"/>
    <lineage>
        <taxon>Bacteria</taxon>
        <taxon>Pseudomonadati</taxon>
        <taxon>Thermodesulfobacteriota</taxon>
        <taxon>Desulfobacteria</taxon>
        <taxon>Desulfobacterales</taxon>
        <taxon>Desulfobacteraceae</taxon>
        <taxon>Desulfobacula</taxon>
    </lineage>
</organism>
<dbReference type="AlphaFoldDB" id="A0A1H2I0G9"/>
<dbReference type="InterPro" id="IPR013767">
    <property type="entry name" value="PAS_fold"/>
</dbReference>
<dbReference type="SMART" id="SM00387">
    <property type="entry name" value="HATPase_c"/>
    <property type="match status" value="1"/>
</dbReference>
<evidence type="ECO:0000259" key="10">
    <source>
        <dbReference type="PROSITE" id="PS50112"/>
    </source>
</evidence>
<dbReference type="PROSITE" id="PS50112">
    <property type="entry name" value="PAS"/>
    <property type="match status" value="1"/>
</dbReference>
<dbReference type="PANTHER" id="PTHR43065">
    <property type="entry name" value="SENSOR HISTIDINE KINASE"/>
    <property type="match status" value="1"/>
</dbReference>
<evidence type="ECO:0000256" key="8">
    <source>
        <dbReference type="ARBA" id="ARBA00023012"/>
    </source>
</evidence>